<dbReference type="Pfam" id="PF00106">
    <property type="entry name" value="adh_short"/>
    <property type="match status" value="1"/>
</dbReference>
<sequence>MSWNFKDQRVLVAGGTGGLGRAVSLAFLGEGARVFVTYRSDAEFAALKKDAGASAGLLQGYRVDVTDEAAVQAMVEKIVAGHGGVDALVNTVGGYAAGSPLWETEPEVLEKMLTLNLRVGHLLARAVVPVMLGQKSGAIVNVAARAAVDHAAGAFAYAASKAAAVAMMDSLAADLKGTGVRVNSVLPSIIDTEVNRKAMPQADFAKWPKPEEIASVILFLCSREGRVVDGAAVPVYGGQ</sequence>
<dbReference type="EMBL" id="BMJB01000001">
    <property type="protein sequence ID" value="GGA56180.1"/>
    <property type="molecule type" value="Genomic_DNA"/>
</dbReference>
<dbReference type="PROSITE" id="PS00061">
    <property type="entry name" value="ADH_SHORT"/>
    <property type="match status" value="1"/>
</dbReference>
<dbReference type="InterPro" id="IPR036291">
    <property type="entry name" value="NAD(P)-bd_dom_sf"/>
</dbReference>
<dbReference type="Proteomes" id="UP000648801">
    <property type="component" value="Unassembled WGS sequence"/>
</dbReference>
<organism evidence="4 5">
    <name type="scientific">Edaphobacter acidisoli</name>
    <dbReference type="NCBI Taxonomy" id="2040573"/>
    <lineage>
        <taxon>Bacteria</taxon>
        <taxon>Pseudomonadati</taxon>
        <taxon>Acidobacteriota</taxon>
        <taxon>Terriglobia</taxon>
        <taxon>Terriglobales</taxon>
        <taxon>Acidobacteriaceae</taxon>
        <taxon>Edaphobacter</taxon>
    </lineage>
</organism>
<dbReference type="PRINTS" id="PR00081">
    <property type="entry name" value="GDHRDH"/>
</dbReference>
<dbReference type="PRINTS" id="PR00080">
    <property type="entry name" value="SDRFAMILY"/>
</dbReference>
<dbReference type="InterPro" id="IPR002347">
    <property type="entry name" value="SDR_fam"/>
</dbReference>
<comment type="similarity">
    <text evidence="1 3">Belongs to the short-chain dehydrogenases/reductases (SDR) family.</text>
</comment>
<dbReference type="CDD" id="cd05233">
    <property type="entry name" value="SDR_c"/>
    <property type="match status" value="1"/>
</dbReference>
<dbReference type="RefSeq" id="WP_188757696.1">
    <property type="nucleotide sequence ID" value="NZ_BMJB01000001.1"/>
</dbReference>
<evidence type="ECO:0000313" key="5">
    <source>
        <dbReference type="Proteomes" id="UP000648801"/>
    </source>
</evidence>
<gene>
    <name evidence="4" type="ORF">GCM10011507_04350</name>
</gene>
<accession>A0A916RGW6</accession>
<dbReference type="AlphaFoldDB" id="A0A916RGW6"/>
<dbReference type="Gene3D" id="3.40.50.720">
    <property type="entry name" value="NAD(P)-binding Rossmann-like Domain"/>
    <property type="match status" value="1"/>
</dbReference>
<name>A0A916RGW6_9BACT</name>
<evidence type="ECO:0000256" key="2">
    <source>
        <dbReference type="ARBA" id="ARBA00023002"/>
    </source>
</evidence>
<keyword evidence="2" id="KW-0560">Oxidoreductase</keyword>
<dbReference type="FunFam" id="3.40.50.720:FF:000084">
    <property type="entry name" value="Short-chain dehydrogenase reductase"/>
    <property type="match status" value="1"/>
</dbReference>
<evidence type="ECO:0000256" key="3">
    <source>
        <dbReference type="RuleBase" id="RU000363"/>
    </source>
</evidence>
<dbReference type="GO" id="GO:0016491">
    <property type="term" value="F:oxidoreductase activity"/>
    <property type="evidence" value="ECO:0007669"/>
    <property type="project" value="UniProtKB-KW"/>
</dbReference>
<comment type="caution">
    <text evidence="4">The sequence shown here is derived from an EMBL/GenBank/DDBJ whole genome shotgun (WGS) entry which is preliminary data.</text>
</comment>
<evidence type="ECO:0000313" key="4">
    <source>
        <dbReference type="EMBL" id="GGA56180.1"/>
    </source>
</evidence>
<keyword evidence="5" id="KW-1185">Reference proteome</keyword>
<dbReference type="PANTHER" id="PTHR24321:SF8">
    <property type="entry name" value="ESTRADIOL 17-BETA-DEHYDROGENASE 8-RELATED"/>
    <property type="match status" value="1"/>
</dbReference>
<dbReference type="PANTHER" id="PTHR24321">
    <property type="entry name" value="DEHYDROGENASES, SHORT CHAIN"/>
    <property type="match status" value="1"/>
</dbReference>
<proteinExistence type="inferred from homology"/>
<reference evidence="4" key="2">
    <citation type="submission" date="2020-09" db="EMBL/GenBank/DDBJ databases">
        <authorList>
            <person name="Sun Q."/>
            <person name="Zhou Y."/>
        </authorList>
    </citation>
    <scope>NUCLEOTIDE SEQUENCE</scope>
    <source>
        <strain evidence="4">CGMCC 1.15447</strain>
    </source>
</reference>
<dbReference type="InterPro" id="IPR020904">
    <property type="entry name" value="Sc_DH/Rdtase_CS"/>
</dbReference>
<evidence type="ECO:0000256" key="1">
    <source>
        <dbReference type="ARBA" id="ARBA00006484"/>
    </source>
</evidence>
<protein>
    <submittedName>
        <fullName evidence="4">Short-chain dehydrogenase</fullName>
    </submittedName>
</protein>
<reference evidence="4" key="1">
    <citation type="journal article" date="2014" name="Int. J. Syst. Evol. Microbiol.">
        <title>Complete genome sequence of Corynebacterium casei LMG S-19264T (=DSM 44701T), isolated from a smear-ripened cheese.</title>
        <authorList>
            <consortium name="US DOE Joint Genome Institute (JGI-PGF)"/>
            <person name="Walter F."/>
            <person name="Albersmeier A."/>
            <person name="Kalinowski J."/>
            <person name="Ruckert C."/>
        </authorList>
    </citation>
    <scope>NUCLEOTIDE SEQUENCE</scope>
    <source>
        <strain evidence="4">CGMCC 1.15447</strain>
    </source>
</reference>
<dbReference type="SUPFAM" id="SSF51735">
    <property type="entry name" value="NAD(P)-binding Rossmann-fold domains"/>
    <property type="match status" value="1"/>
</dbReference>